<dbReference type="Gene3D" id="1.25.40.10">
    <property type="entry name" value="Tetratricopeptide repeat domain"/>
    <property type="match status" value="3"/>
</dbReference>
<name>A0AAV3P3X4_LITER</name>
<dbReference type="NCBIfam" id="TIGR00756">
    <property type="entry name" value="PPR"/>
    <property type="match status" value="3"/>
</dbReference>
<evidence type="ECO:0000313" key="6">
    <source>
        <dbReference type="Proteomes" id="UP001454036"/>
    </source>
</evidence>
<keyword evidence="6" id="KW-1185">Reference proteome</keyword>
<comment type="similarity">
    <text evidence="1">Belongs to the PPR family. PCMP-H subfamily.</text>
</comment>
<comment type="caution">
    <text evidence="5">The sequence shown here is derived from an EMBL/GenBank/DDBJ whole genome shotgun (WGS) entry which is preliminary data.</text>
</comment>
<evidence type="ECO:0000256" key="2">
    <source>
        <dbReference type="ARBA" id="ARBA00022737"/>
    </source>
</evidence>
<dbReference type="AlphaFoldDB" id="A0AAV3P3X4"/>
<dbReference type="Pfam" id="PF14432">
    <property type="entry name" value="DYW_deaminase"/>
    <property type="match status" value="1"/>
</dbReference>
<organism evidence="5 6">
    <name type="scientific">Lithospermum erythrorhizon</name>
    <name type="common">Purple gromwell</name>
    <name type="synonym">Lithospermum officinale var. erythrorhizon</name>
    <dbReference type="NCBI Taxonomy" id="34254"/>
    <lineage>
        <taxon>Eukaryota</taxon>
        <taxon>Viridiplantae</taxon>
        <taxon>Streptophyta</taxon>
        <taxon>Embryophyta</taxon>
        <taxon>Tracheophyta</taxon>
        <taxon>Spermatophyta</taxon>
        <taxon>Magnoliopsida</taxon>
        <taxon>eudicotyledons</taxon>
        <taxon>Gunneridae</taxon>
        <taxon>Pentapetalae</taxon>
        <taxon>asterids</taxon>
        <taxon>lamiids</taxon>
        <taxon>Boraginales</taxon>
        <taxon>Boraginaceae</taxon>
        <taxon>Boraginoideae</taxon>
        <taxon>Lithospermeae</taxon>
        <taxon>Lithospermum</taxon>
    </lineage>
</organism>
<dbReference type="FunFam" id="1.25.40.10:FF:000344">
    <property type="entry name" value="Pentatricopeptide repeat-containing protein"/>
    <property type="match status" value="1"/>
</dbReference>
<dbReference type="FunFam" id="1.25.40.10:FF:000031">
    <property type="entry name" value="Pentatricopeptide repeat-containing protein mitochondrial"/>
    <property type="match status" value="1"/>
</dbReference>
<dbReference type="InterPro" id="IPR046848">
    <property type="entry name" value="E_motif"/>
</dbReference>
<dbReference type="PROSITE" id="PS51375">
    <property type="entry name" value="PPR"/>
    <property type="match status" value="4"/>
</dbReference>
<accession>A0AAV3P3X4</accession>
<evidence type="ECO:0000256" key="3">
    <source>
        <dbReference type="PROSITE-ProRule" id="PRU00708"/>
    </source>
</evidence>
<feature type="domain" description="DYW" evidence="4">
    <location>
        <begin position="477"/>
        <end position="569"/>
    </location>
</feature>
<dbReference type="Pfam" id="PF01535">
    <property type="entry name" value="PPR"/>
    <property type="match status" value="4"/>
</dbReference>
<dbReference type="InterPro" id="IPR032867">
    <property type="entry name" value="DYW_dom"/>
</dbReference>
<proteinExistence type="inferred from homology"/>
<feature type="repeat" description="PPR" evidence="3">
    <location>
        <begin position="157"/>
        <end position="191"/>
    </location>
</feature>
<dbReference type="PANTHER" id="PTHR47926:SF540">
    <property type="entry name" value="PENTATRICOPEPTIDE REPEAT-CONTAINING PROTEIN"/>
    <property type="match status" value="1"/>
</dbReference>
<dbReference type="InterPro" id="IPR011990">
    <property type="entry name" value="TPR-like_helical_dom_sf"/>
</dbReference>
<evidence type="ECO:0000259" key="4">
    <source>
        <dbReference type="Pfam" id="PF14432"/>
    </source>
</evidence>
<dbReference type="GO" id="GO:0009451">
    <property type="term" value="P:RNA modification"/>
    <property type="evidence" value="ECO:0007669"/>
    <property type="project" value="InterPro"/>
</dbReference>
<reference evidence="5 6" key="1">
    <citation type="submission" date="2024-01" db="EMBL/GenBank/DDBJ databases">
        <title>The complete chloroplast genome sequence of Lithospermum erythrorhizon: insights into the phylogenetic relationship among Boraginaceae species and the maternal lineages of purple gromwells.</title>
        <authorList>
            <person name="Okada T."/>
            <person name="Watanabe K."/>
        </authorList>
    </citation>
    <scope>NUCLEOTIDE SEQUENCE [LARGE SCALE GENOMIC DNA]</scope>
</reference>
<feature type="repeat" description="PPR" evidence="3">
    <location>
        <begin position="126"/>
        <end position="156"/>
    </location>
</feature>
<dbReference type="PANTHER" id="PTHR47926">
    <property type="entry name" value="PENTATRICOPEPTIDE REPEAT-CONTAINING PROTEIN"/>
    <property type="match status" value="1"/>
</dbReference>
<dbReference type="InterPro" id="IPR002885">
    <property type="entry name" value="PPR_rpt"/>
</dbReference>
<dbReference type="GO" id="GO:0008270">
    <property type="term" value="F:zinc ion binding"/>
    <property type="evidence" value="ECO:0007669"/>
    <property type="project" value="InterPro"/>
</dbReference>
<protein>
    <recommendedName>
        <fullName evidence="4">DYW domain-containing protein</fullName>
    </recommendedName>
</protein>
<dbReference type="GO" id="GO:0003723">
    <property type="term" value="F:RNA binding"/>
    <property type="evidence" value="ECO:0007669"/>
    <property type="project" value="InterPro"/>
</dbReference>
<dbReference type="Pfam" id="PF13041">
    <property type="entry name" value="PPR_2"/>
    <property type="match status" value="1"/>
</dbReference>
<dbReference type="EMBL" id="BAABME010000689">
    <property type="protein sequence ID" value="GAA0144753.1"/>
    <property type="molecule type" value="Genomic_DNA"/>
</dbReference>
<feature type="repeat" description="PPR" evidence="3">
    <location>
        <begin position="95"/>
        <end position="125"/>
    </location>
</feature>
<dbReference type="Pfam" id="PF20431">
    <property type="entry name" value="E_motif"/>
    <property type="match status" value="1"/>
</dbReference>
<evidence type="ECO:0000256" key="1">
    <source>
        <dbReference type="ARBA" id="ARBA00006643"/>
    </source>
</evidence>
<dbReference type="Proteomes" id="UP001454036">
    <property type="component" value="Unassembled WGS sequence"/>
</dbReference>
<feature type="repeat" description="PPR" evidence="3">
    <location>
        <begin position="262"/>
        <end position="296"/>
    </location>
</feature>
<dbReference type="InterPro" id="IPR046960">
    <property type="entry name" value="PPR_At4g14850-like_plant"/>
</dbReference>
<keyword evidence="2" id="KW-0677">Repeat</keyword>
<sequence length="569" mass="63215">MVAFYASSGDIYSATTIFSTVSDHSPLLFNAVIRALALYKYSHQTLTVFNEMVMLGYLGDNFTYPFVLKACSELKVVKFGEVVHGLCLRSGFDRDLYVGTSLIDMYVKCGGLDLARKVFDEMRVRDVSSWNVLITGCMKEGLVDYAEGLFKRMGDRNIVSWTTMISGYSQNGLADKALRLFDRMLGEDVDVKPNWVTVMSVLPACAQVGALDLGRKIHGFAKEKGLDSHPSVKIALMAMYGKCGSLAEARLCFDSVGLDKKNLVAWNTMITAYAAHGCGVDAVSTFEDLLRAGMQPDDITFTGLLSGCSHAGFVDVGLNYFYSMREVYFVEPKYEHYACVVDLLGRAGRLGEAYDLVHRMPISAGASIWGALLAAGRKHKNLEIAELAAKKLFVLEPENSGNYAILSNMYAEAKMWEEVNNLRAQQKSKGVKKSPGGTWLEIDGRPHLFLGGGTSHPRAEEIYMFLDTLPDKMKAAGYVPDTGFALHDVSEEEKEYNLITHSEKLAVAFGIISTNPGTVLRLTKNLRICVDCHTVMKFISRIYEREIIVRDVNRFHHFKDGHCSCGDYW</sequence>
<gene>
    <name evidence="5" type="ORF">LIER_05116</name>
</gene>
<evidence type="ECO:0000313" key="5">
    <source>
        <dbReference type="EMBL" id="GAA0144753.1"/>
    </source>
</evidence>
<dbReference type="FunFam" id="1.25.40.10:FF:000366">
    <property type="entry name" value="Pentatricopeptide (PPR) repeat-containing protein"/>
    <property type="match status" value="1"/>
</dbReference>